<dbReference type="OrthoDB" id="384664at2157"/>
<evidence type="ECO:0000313" key="3">
    <source>
        <dbReference type="Proteomes" id="UP000053352"/>
    </source>
</evidence>
<evidence type="ECO:0000259" key="1">
    <source>
        <dbReference type="Pfam" id="PF12802"/>
    </source>
</evidence>
<dbReference type="InterPro" id="IPR036388">
    <property type="entry name" value="WH-like_DNA-bd_sf"/>
</dbReference>
<dbReference type="EMBL" id="LNTB01000002">
    <property type="protein sequence ID" value="KSW10741.1"/>
    <property type="molecule type" value="Genomic_DNA"/>
</dbReference>
<keyword evidence="3" id="KW-1185">Reference proteome</keyword>
<dbReference type="Pfam" id="PF12802">
    <property type="entry name" value="MarR_2"/>
    <property type="match status" value="1"/>
</dbReference>
<dbReference type="InterPro" id="IPR000835">
    <property type="entry name" value="HTH_MarR-typ"/>
</dbReference>
<protein>
    <recommendedName>
        <fullName evidence="1">HTH marR-type domain-containing protein</fullName>
    </recommendedName>
</protein>
<dbReference type="InterPro" id="IPR036390">
    <property type="entry name" value="WH_DNA-bd_sf"/>
</dbReference>
<dbReference type="GO" id="GO:0003700">
    <property type="term" value="F:DNA-binding transcription factor activity"/>
    <property type="evidence" value="ECO:0007669"/>
    <property type="project" value="InterPro"/>
</dbReference>
<gene>
    <name evidence="2" type="ORF">CF15_08135</name>
</gene>
<dbReference type="RefSeq" id="WP_058371506.1">
    <property type="nucleotide sequence ID" value="NZ_LNTB01000002.1"/>
</dbReference>
<evidence type="ECO:0000313" key="2">
    <source>
        <dbReference type="EMBL" id="KSW10741.1"/>
    </source>
</evidence>
<accession>A0A0V8RRJ9</accession>
<dbReference type="Proteomes" id="UP000053352">
    <property type="component" value="Unassembled WGS sequence"/>
</dbReference>
<sequence>MAEPRGGEVCRVLEALARTGAAAPEYLAAVTGLPRGRVEAILALLEASGVVERAGSAAAACPCSRCPLARVCGVPRGGARVRLYRVRRGALEACKRQQPVGEHPQAGGEAQG</sequence>
<dbReference type="AlphaFoldDB" id="A0A0V8RRJ9"/>
<organism evidence="2 3">
    <name type="scientific">Pyrodictium occultum</name>
    <dbReference type="NCBI Taxonomy" id="2309"/>
    <lineage>
        <taxon>Archaea</taxon>
        <taxon>Thermoproteota</taxon>
        <taxon>Thermoprotei</taxon>
        <taxon>Desulfurococcales</taxon>
        <taxon>Pyrodictiaceae</taxon>
        <taxon>Pyrodictium</taxon>
    </lineage>
</organism>
<reference evidence="2 3" key="1">
    <citation type="submission" date="2015-11" db="EMBL/GenBank/DDBJ databases">
        <title>Genome sequence of Pyrodictium occultum PL-19, a marine hyperthermophilic archaeon isolated from Volcano, Italy.</title>
        <authorList>
            <person name="Utturkar S."/>
            <person name="Huber H."/>
            <person name="Leptihn S."/>
            <person name="Brown S."/>
            <person name="Stetter K.O."/>
            <person name="Podar M."/>
        </authorList>
    </citation>
    <scope>NUCLEOTIDE SEQUENCE [LARGE SCALE GENOMIC DNA]</scope>
    <source>
        <strain evidence="2 3">PL-19</strain>
    </source>
</reference>
<dbReference type="Gene3D" id="1.10.10.10">
    <property type="entry name" value="Winged helix-like DNA-binding domain superfamily/Winged helix DNA-binding domain"/>
    <property type="match status" value="1"/>
</dbReference>
<dbReference type="STRING" id="2309.CF15_08135"/>
<comment type="caution">
    <text evidence="2">The sequence shown here is derived from an EMBL/GenBank/DDBJ whole genome shotgun (WGS) entry which is preliminary data.</text>
</comment>
<feature type="domain" description="HTH marR-type" evidence="1">
    <location>
        <begin position="10"/>
        <end position="57"/>
    </location>
</feature>
<dbReference type="SUPFAM" id="SSF46785">
    <property type="entry name" value="Winged helix' DNA-binding domain"/>
    <property type="match status" value="1"/>
</dbReference>
<proteinExistence type="predicted"/>
<name>A0A0V8RRJ9_PYROC</name>